<evidence type="ECO:0000313" key="2">
    <source>
        <dbReference type="EMBL" id="RKM97982.1"/>
    </source>
</evidence>
<evidence type="ECO:0000259" key="1">
    <source>
        <dbReference type="Pfam" id="PF03992"/>
    </source>
</evidence>
<reference evidence="2 3" key="1">
    <citation type="journal article" date="2014" name="Genome Announc.">
        <title>Draft Genome Sequence of Streptomyces fradiae ATCC 19609, a Strain Highly Sensitive to Antibiotics.</title>
        <authorList>
            <person name="Bekker O.B."/>
            <person name="Klimina K.M."/>
            <person name="Vatlin A.A."/>
            <person name="Zakharevich N.V."/>
            <person name="Kasianov A.S."/>
            <person name="Danilenko V.N."/>
        </authorList>
    </citation>
    <scope>NUCLEOTIDE SEQUENCE [LARGE SCALE GENOMIC DNA]</scope>
    <source>
        <strain evidence="2 3">ATCC 19609</strain>
    </source>
</reference>
<sequence length="211" mass="23989">MPGRDLSRPLAVINRFTVRGDVERFEREFREHSQYLRRQPGFEFLVTVRLVERPDVYVHLGHWNRLDSFLAVVHDDVFLSHVRRLGAMVETEADQAVSVARRTLENAVVGAANVVLVHATVVGEHRLFEAGFAELTVSCERLGGFGGSDLLRSTIDPRRYTGLLWWRDTGSCDRALSSPGFADWRARQAGTAVRLVFERTRHVAYERIATD</sequence>
<comment type="caution">
    <text evidence="2">The sequence shown here is derived from an EMBL/GenBank/DDBJ whole genome shotgun (WGS) entry which is preliminary data.</text>
</comment>
<accession>A0A3M8F6Y0</accession>
<dbReference type="Gene3D" id="3.30.70.100">
    <property type="match status" value="2"/>
</dbReference>
<dbReference type="Pfam" id="PF03992">
    <property type="entry name" value="ABM"/>
    <property type="match status" value="1"/>
</dbReference>
<dbReference type="EMBL" id="JNAD02000002">
    <property type="protein sequence ID" value="RKM97982.1"/>
    <property type="molecule type" value="Genomic_DNA"/>
</dbReference>
<protein>
    <recommendedName>
        <fullName evidence="1">ABM domain-containing protein</fullName>
    </recommendedName>
</protein>
<feature type="domain" description="ABM" evidence="1">
    <location>
        <begin position="10"/>
        <end position="80"/>
    </location>
</feature>
<dbReference type="Proteomes" id="UP000028058">
    <property type="component" value="Unassembled WGS sequence"/>
</dbReference>
<name>A0A3M8F6Y0_9ACTN</name>
<dbReference type="AlphaFoldDB" id="A0A3M8F6Y0"/>
<dbReference type="RefSeq" id="WP_050363838.1">
    <property type="nucleotide sequence ID" value="NZ_CP134822.1"/>
</dbReference>
<evidence type="ECO:0000313" key="3">
    <source>
        <dbReference type="Proteomes" id="UP000028058"/>
    </source>
</evidence>
<dbReference type="InterPro" id="IPR011008">
    <property type="entry name" value="Dimeric_a/b-barrel"/>
</dbReference>
<dbReference type="OrthoDB" id="4233738at2"/>
<keyword evidence="3" id="KW-1185">Reference proteome</keyword>
<dbReference type="InterPro" id="IPR007138">
    <property type="entry name" value="ABM_dom"/>
</dbReference>
<gene>
    <name evidence="2" type="ORF">SFRA_005430</name>
</gene>
<proteinExistence type="predicted"/>
<organism evidence="2 3">
    <name type="scientific">Streptomyces xinghaiensis</name>
    <dbReference type="NCBI Taxonomy" id="1038928"/>
    <lineage>
        <taxon>Bacteria</taxon>
        <taxon>Bacillati</taxon>
        <taxon>Actinomycetota</taxon>
        <taxon>Actinomycetes</taxon>
        <taxon>Kitasatosporales</taxon>
        <taxon>Streptomycetaceae</taxon>
        <taxon>Streptomyces</taxon>
    </lineage>
</organism>
<dbReference type="SUPFAM" id="SSF54909">
    <property type="entry name" value="Dimeric alpha+beta barrel"/>
    <property type="match status" value="2"/>
</dbReference>